<protein>
    <submittedName>
        <fullName evidence="1">Unplaced genomic scaffold scaffold_208, whole genome shotgun sequence</fullName>
    </submittedName>
</protein>
<accession>A0A0C9YFP3</accession>
<dbReference type="HOGENOM" id="CLU_1687370_0_0_1"/>
<dbReference type="AlphaFoldDB" id="A0A0C9YFP3"/>
<gene>
    <name evidence="1" type="ORF">PISMIDRAFT_322721</name>
</gene>
<name>A0A0C9YFP3_9AGAM</name>
<dbReference type="OrthoDB" id="2707230at2759"/>
<dbReference type="Proteomes" id="UP000054018">
    <property type="component" value="Unassembled WGS sequence"/>
</dbReference>
<evidence type="ECO:0000313" key="2">
    <source>
        <dbReference type="Proteomes" id="UP000054018"/>
    </source>
</evidence>
<dbReference type="STRING" id="765257.A0A0C9YFP3"/>
<dbReference type="EMBL" id="KN833892">
    <property type="protein sequence ID" value="KIK15386.1"/>
    <property type="molecule type" value="Genomic_DNA"/>
</dbReference>
<evidence type="ECO:0000313" key="1">
    <source>
        <dbReference type="EMBL" id="KIK15386.1"/>
    </source>
</evidence>
<reference evidence="1 2" key="1">
    <citation type="submission" date="2014-04" db="EMBL/GenBank/DDBJ databases">
        <authorList>
            <consortium name="DOE Joint Genome Institute"/>
            <person name="Kuo A."/>
            <person name="Kohler A."/>
            <person name="Costa M.D."/>
            <person name="Nagy L.G."/>
            <person name="Floudas D."/>
            <person name="Copeland A."/>
            <person name="Barry K.W."/>
            <person name="Cichocki N."/>
            <person name="Veneault-Fourrey C."/>
            <person name="LaButti K."/>
            <person name="Lindquist E.A."/>
            <person name="Lipzen A."/>
            <person name="Lundell T."/>
            <person name="Morin E."/>
            <person name="Murat C."/>
            <person name="Sun H."/>
            <person name="Tunlid A."/>
            <person name="Henrissat B."/>
            <person name="Grigoriev I.V."/>
            <person name="Hibbett D.S."/>
            <person name="Martin F."/>
            <person name="Nordberg H.P."/>
            <person name="Cantor M.N."/>
            <person name="Hua S.X."/>
        </authorList>
    </citation>
    <scope>NUCLEOTIDE SEQUENCE [LARGE SCALE GENOMIC DNA]</scope>
    <source>
        <strain evidence="1 2">441</strain>
    </source>
</reference>
<organism evidence="1 2">
    <name type="scientific">Pisolithus microcarpus 441</name>
    <dbReference type="NCBI Taxonomy" id="765257"/>
    <lineage>
        <taxon>Eukaryota</taxon>
        <taxon>Fungi</taxon>
        <taxon>Dikarya</taxon>
        <taxon>Basidiomycota</taxon>
        <taxon>Agaricomycotina</taxon>
        <taxon>Agaricomycetes</taxon>
        <taxon>Agaricomycetidae</taxon>
        <taxon>Boletales</taxon>
        <taxon>Sclerodermatineae</taxon>
        <taxon>Pisolithaceae</taxon>
        <taxon>Pisolithus</taxon>
    </lineage>
</organism>
<reference evidence="2" key="2">
    <citation type="submission" date="2015-01" db="EMBL/GenBank/DDBJ databases">
        <title>Evolutionary Origins and Diversification of the Mycorrhizal Mutualists.</title>
        <authorList>
            <consortium name="DOE Joint Genome Institute"/>
            <consortium name="Mycorrhizal Genomics Consortium"/>
            <person name="Kohler A."/>
            <person name="Kuo A."/>
            <person name="Nagy L.G."/>
            <person name="Floudas D."/>
            <person name="Copeland A."/>
            <person name="Barry K.W."/>
            <person name="Cichocki N."/>
            <person name="Veneault-Fourrey C."/>
            <person name="LaButti K."/>
            <person name="Lindquist E.A."/>
            <person name="Lipzen A."/>
            <person name="Lundell T."/>
            <person name="Morin E."/>
            <person name="Murat C."/>
            <person name="Riley R."/>
            <person name="Ohm R."/>
            <person name="Sun H."/>
            <person name="Tunlid A."/>
            <person name="Henrissat B."/>
            <person name="Grigoriev I.V."/>
            <person name="Hibbett D.S."/>
            <person name="Martin F."/>
        </authorList>
    </citation>
    <scope>NUCLEOTIDE SEQUENCE [LARGE SCALE GENOMIC DNA]</scope>
    <source>
        <strain evidence="2">441</strain>
    </source>
</reference>
<keyword evidence="2" id="KW-1185">Reference proteome</keyword>
<proteinExistence type="predicted"/>
<sequence>MKLRSCCMLSGTKVRQWNWYLKSCVWPIFTLCRLHVSCTDTDGLCPSFPNTVQHAQAGTIVKRSIDLLTRNFSLQSRWCSFSAALTQENLGVAPSYVLVDRWMGVIDTSRSRRGALEVHLPPTIHSPRTSTDETVDLAHAVTSLPTTSPTTSFSML</sequence>